<keyword evidence="5" id="KW-0602">Photosynthesis</keyword>
<evidence type="ECO:0000256" key="12">
    <source>
        <dbReference type="ARBA" id="ARBA00033724"/>
    </source>
</evidence>
<dbReference type="GO" id="GO:0009535">
    <property type="term" value="C:chloroplast thylakoid membrane"/>
    <property type="evidence" value="ECO:0007669"/>
    <property type="project" value="UniProtKB-SubCell"/>
</dbReference>
<feature type="chain" id="PRO_5031296257" description="Phycoerythrin alpha chain domain-containing protein" evidence="13">
    <location>
        <begin position="23"/>
        <end position="134"/>
    </location>
</feature>
<evidence type="ECO:0000256" key="1">
    <source>
        <dbReference type="ARBA" id="ARBA00004622"/>
    </source>
</evidence>
<keyword evidence="4" id="KW-0150">Chloroplast</keyword>
<accession>A0A7S0QHL1</accession>
<protein>
    <recommendedName>
        <fullName evidence="14">Phycoerythrin alpha chain domain-containing protein</fullName>
    </recommendedName>
</protein>
<keyword evidence="8" id="KW-0157">Chromophore</keyword>
<evidence type="ECO:0000256" key="2">
    <source>
        <dbReference type="ARBA" id="ARBA00010039"/>
    </source>
</evidence>
<comment type="function">
    <text evidence="12">Light-harvesting photosynthetic tetrapyrrole chromophore-protein from the phycobiliprotein complex.</text>
</comment>
<dbReference type="GO" id="GO:0015979">
    <property type="term" value="P:photosynthesis"/>
    <property type="evidence" value="ECO:0007669"/>
    <property type="project" value="UniProtKB-KW"/>
</dbReference>
<dbReference type="InterPro" id="IPR037011">
    <property type="entry name" value="Phycoerythr-like_a_sf"/>
</dbReference>
<proteinExistence type="inferred from homology"/>
<evidence type="ECO:0000256" key="8">
    <source>
        <dbReference type="ARBA" id="ARBA00022991"/>
    </source>
</evidence>
<keyword evidence="3" id="KW-0813">Transport</keyword>
<dbReference type="SUPFAM" id="SSF56568">
    <property type="entry name" value="Non-globular alpha+beta subunits of globular proteins"/>
    <property type="match status" value="1"/>
</dbReference>
<comment type="subcellular location">
    <subcellularLocation>
        <location evidence="1">Plastid</location>
        <location evidence="1">Chloroplast thylakoid membrane</location>
        <topology evidence="1">Peripheral membrane protein</topology>
        <orientation evidence="1">Lumenal side</orientation>
    </subcellularLocation>
</comment>
<evidence type="ECO:0000313" key="15">
    <source>
        <dbReference type="EMBL" id="CAD8634100.1"/>
    </source>
</evidence>
<dbReference type="EMBL" id="HBEZ01021214">
    <property type="protein sequence ID" value="CAD8634100.1"/>
    <property type="molecule type" value="Transcribed_RNA"/>
</dbReference>
<dbReference type="Gene3D" id="3.90.510.10">
    <property type="entry name" value="Phycoerythrin alpha chain"/>
    <property type="match status" value="1"/>
</dbReference>
<keyword evidence="6" id="KW-0934">Plastid</keyword>
<reference evidence="15" key="1">
    <citation type="submission" date="2021-01" db="EMBL/GenBank/DDBJ databases">
        <authorList>
            <person name="Corre E."/>
            <person name="Pelletier E."/>
            <person name="Niang G."/>
            <person name="Scheremetjew M."/>
            <person name="Finn R."/>
            <person name="Kale V."/>
            <person name="Holt S."/>
            <person name="Cochrane G."/>
            <person name="Meng A."/>
            <person name="Brown T."/>
            <person name="Cohen L."/>
        </authorList>
    </citation>
    <scope>NUCLEOTIDE SEQUENCE</scope>
    <source>
        <strain evidence="15">CCAP979/52</strain>
    </source>
</reference>
<organism evidence="15">
    <name type="scientific">Cryptomonas curvata</name>
    <dbReference type="NCBI Taxonomy" id="233186"/>
    <lineage>
        <taxon>Eukaryota</taxon>
        <taxon>Cryptophyceae</taxon>
        <taxon>Cryptomonadales</taxon>
        <taxon>Cryptomonadaceae</taxon>
        <taxon>Cryptomonas</taxon>
    </lineage>
</organism>
<dbReference type="Pfam" id="PF02972">
    <property type="entry name" value="Phycoerythr_ab"/>
    <property type="match status" value="1"/>
</dbReference>
<dbReference type="AlphaFoldDB" id="A0A7S0QHL1"/>
<evidence type="ECO:0000256" key="3">
    <source>
        <dbReference type="ARBA" id="ARBA00022448"/>
    </source>
</evidence>
<keyword evidence="11" id="KW-0089">Bile pigment</keyword>
<evidence type="ECO:0000256" key="6">
    <source>
        <dbReference type="ARBA" id="ARBA00022640"/>
    </source>
</evidence>
<evidence type="ECO:0000256" key="11">
    <source>
        <dbReference type="ARBA" id="ARBA00023307"/>
    </source>
</evidence>
<keyword evidence="7" id="KW-0249">Electron transport</keyword>
<evidence type="ECO:0000256" key="9">
    <source>
        <dbReference type="ARBA" id="ARBA00023078"/>
    </source>
</evidence>
<evidence type="ECO:0000256" key="7">
    <source>
        <dbReference type="ARBA" id="ARBA00022982"/>
    </source>
</evidence>
<keyword evidence="9" id="KW-0793">Thylakoid</keyword>
<gene>
    <name evidence="15" type="ORF">CCUR1050_LOCUS11781</name>
</gene>
<evidence type="ECO:0000259" key="14">
    <source>
        <dbReference type="Pfam" id="PF02972"/>
    </source>
</evidence>
<evidence type="ECO:0000256" key="4">
    <source>
        <dbReference type="ARBA" id="ARBA00022528"/>
    </source>
</evidence>
<dbReference type="InterPro" id="IPR004228">
    <property type="entry name" value="Phycoerythr_a"/>
</dbReference>
<evidence type="ECO:0000256" key="13">
    <source>
        <dbReference type="SAM" id="SignalP"/>
    </source>
</evidence>
<name>A0A7S0QHL1_9CRYP</name>
<evidence type="ECO:0000256" key="10">
    <source>
        <dbReference type="ARBA" id="ARBA00023136"/>
    </source>
</evidence>
<dbReference type="GO" id="GO:0030089">
    <property type="term" value="C:phycobilisome"/>
    <property type="evidence" value="ECO:0007669"/>
    <property type="project" value="InterPro"/>
</dbReference>
<feature type="domain" description="Phycoerythrin alpha chain" evidence="14">
    <location>
        <begin position="76"/>
        <end position="130"/>
    </location>
</feature>
<comment type="similarity">
    <text evidence="2">Belongs to the phycoerythrin family.</text>
</comment>
<feature type="signal peptide" evidence="13">
    <location>
        <begin position="1"/>
        <end position="22"/>
    </location>
</feature>
<keyword evidence="13" id="KW-0732">Signal</keyword>
<evidence type="ECO:0000256" key="5">
    <source>
        <dbReference type="ARBA" id="ARBA00022531"/>
    </source>
</evidence>
<keyword evidence="10" id="KW-0472">Membrane</keyword>
<dbReference type="InterPro" id="IPR011070">
    <property type="entry name" value="Globular_prot_asu/bsu"/>
</dbReference>
<sequence>MFRLPEKMIAAAAVAFLAVAEAFAPATPALSGLRMSAGASRREVVQAGAAAAAVTPFLGSSAAFAAKPQMEADSYAPIVTIFDHRGCTRGPKEYNGPKANDMEDGMCIKVQSVQLKVSEATAASFLQEAVAIIR</sequence>